<keyword evidence="4" id="KW-1185">Reference proteome</keyword>
<dbReference type="PANTHER" id="PTHR22642">
    <property type="entry name" value="IMIDAZOLONEPROPIONASE"/>
    <property type="match status" value="1"/>
</dbReference>
<dbReference type="Proteomes" id="UP000465302">
    <property type="component" value="Unassembled WGS sequence"/>
</dbReference>
<comment type="caution">
    <text evidence="3">The sequence shown here is derived from an EMBL/GenBank/DDBJ whole genome shotgun (WGS) entry which is preliminary data.</text>
</comment>
<dbReference type="InterPro" id="IPR013108">
    <property type="entry name" value="Amidohydro_3"/>
</dbReference>
<dbReference type="EMBL" id="BLKS01000001">
    <property type="protein sequence ID" value="GFG51160.1"/>
    <property type="molecule type" value="Genomic_DNA"/>
</dbReference>
<dbReference type="GO" id="GO:0016810">
    <property type="term" value="F:hydrolase activity, acting on carbon-nitrogen (but not peptide) bonds"/>
    <property type="evidence" value="ECO:0007669"/>
    <property type="project" value="InterPro"/>
</dbReference>
<dbReference type="AlphaFoldDB" id="A0A2A7NEQ8"/>
<proteinExistence type="predicted"/>
<dbReference type="Proteomes" id="UP000220914">
    <property type="component" value="Unassembled WGS sequence"/>
</dbReference>
<evidence type="ECO:0000313" key="2">
    <source>
        <dbReference type="EMBL" id="GFG51160.1"/>
    </source>
</evidence>
<reference evidence="2 5" key="2">
    <citation type="journal article" date="2019" name="Emerg. Microbes Infect.">
        <title>Comprehensive subspecies identification of 175 nontuberculous mycobacteria species based on 7547 genomic profiles.</title>
        <authorList>
            <person name="Matsumoto Y."/>
            <person name="Kinjo T."/>
            <person name="Motooka D."/>
            <person name="Nabeya D."/>
            <person name="Jung N."/>
            <person name="Uechi K."/>
            <person name="Horii T."/>
            <person name="Iida T."/>
            <person name="Fujita J."/>
            <person name="Nakamura S."/>
        </authorList>
    </citation>
    <scope>NUCLEOTIDE SEQUENCE [LARGE SCALE GENOMIC DNA]</scope>
    <source>
        <strain evidence="2 5">JCM 6377</strain>
    </source>
</reference>
<dbReference type="InterPro" id="IPR011059">
    <property type="entry name" value="Metal-dep_hydrolase_composite"/>
</dbReference>
<dbReference type="PANTHER" id="PTHR22642:SF2">
    <property type="entry name" value="PROTEIN LONG AFTER FAR-RED 3"/>
    <property type="match status" value="1"/>
</dbReference>
<dbReference type="SUPFAM" id="SSF51556">
    <property type="entry name" value="Metallo-dependent hydrolases"/>
    <property type="match status" value="1"/>
</dbReference>
<organism evidence="3 4">
    <name type="scientific">Mycolicibacterium agri</name>
    <name type="common">Mycobacterium agri</name>
    <dbReference type="NCBI Taxonomy" id="36811"/>
    <lineage>
        <taxon>Bacteria</taxon>
        <taxon>Bacillati</taxon>
        <taxon>Actinomycetota</taxon>
        <taxon>Actinomycetes</taxon>
        <taxon>Mycobacteriales</taxon>
        <taxon>Mycobacteriaceae</taxon>
        <taxon>Mycolicibacterium</taxon>
    </lineage>
</organism>
<dbReference type="RefSeq" id="WP_097938092.1">
    <property type="nucleotide sequence ID" value="NZ_BLKS01000001.1"/>
</dbReference>
<dbReference type="Gene3D" id="3.20.20.140">
    <property type="entry name" value="Metal-dependent hydrolases"/>
    <property type="match status" value="2"/>
</dbReference>
<accession>A0A2A7NEQ8</accession>
<gene>
    <name evidence="3" type="ORF">CQY20_02560</name>
    <name evidence="2" type="ORF">MAGR_26010</name>
</gene>
<sequence>MLIRRGTVPEGRIADVRVEDRIVEIADHLEPSADERIIDADGGAVLPGLHDHHLHLRAMAAALDSVAAGPPHVRTKEQLAQALRNAQPGQDGWIRAVGYHASVAGELDRGQLDALIADVPVRVQHRSGAMWILNSAALNAVGLVDHPDGRLHSFDDWANALPRRETALAEVTGQLSGFGVTGVTDATPDLSANDVAMLSVAHRRGEIPQRLHFLAPGKRILHDDRLDVDELTDWIVDQHADGIPVALHCVTRMQLVVALAALRSAGRHPGDRIEHAAVVPDDMIGDLLDAGVTVVTQPNFVTERGEHYLRDVPADEHSHLWRVASLLRAGLPMAGSTDAPFGAMDPWAAMRAAVNRATAGGEVIGADECIAPEVALRLFLGHPDRPAEPRTVEAGQPGDLIVLKPGANVLTLASDMVATTIVGGQVI</sequence>
<protein>
    <submittedName>
        <fullName evidence="3">Amidohydrolase</fullName>
    </submittedName>
</protein>
<feature type="domain" description="Amidohydrolase 3" evidence="1">
    <location>
        <begin position="36"/>
        <end position="427"/>
    </location>
</feature>
<reference evidence="3 4" key="1">
    <citation type="submission" date="2017-10" db="EMBL/GenBank/DDBJ databases">
        <title>The new phylogeny of genus Mycobacterium.</title>
        <authorList>
            <person name="Tortoli E."/>
            <person name="Trovato A."/>
            <person name="Cirillo D.M."/>
        </authorList>
    </citation>
    <scope>NUCLEOTIDE SEQUENCE [LARGE SCALE GENOMIC DNA]</scope>
    <source>
        <strain evidence="3 4">CCUG37673</strain>
    </source>
</reference>
<dbReference type="EMBL" id="PDCP01000003">
    <property type="protein sequence ID" value="PEG42309.1"/>
    <property type="molecule type" value="Genomic_DNA"/>
</dbReference>
<dbReference type="Gene3D" id="3.10.310.70">
    <property type="match status" value="1"/>
</dbReference>
<evidence type="ECO:0000313" key="4">
    <source>
        <dbReference type="Proteomes" id="UP000220914"/>
    </source>
</evidence>
<evidence type="ECO:0000259" key="1">
    <source>
        <dbReference type="Pfam" id="PF07969"/>
    </source>
</evidence>
<dbReference type="OrthoDB" id="3173428at2"/>
<evidence type="ECO:0000313" key="3">
    <source>
        <dbReference type="EMBL" id="PEG42309.1"/>
    </source>
</evidence>
<dbReference type="Pfam" id="PF07969">
    <property type="entry name" value="Amidohydro_3"/>
    <property type="match status" value="1"/>
</dbReference>
<reference evidence="2" key="3">
    <citation type="submission" date="2020-02" db="EMBL/GenBank/DDBJ databases">
        <authorList>
            <person name="Matsumoto Y."/>
            <person name="Motooka D."/>
            <person name="Nakamura S."/>
        </authorList>
    </citation>
    <scope>NUCLEOTIDE SEQUENCE</scope>
    <source>
        <strain evidence="2">JCM 6377</strain>
    </source>
</reference>
<dbReference type="SUPFAM" id="SSF51338">
    <property type="entry name" value="Composite domain of metallo-dependent hydrolases"/>
    <property type="match status" value="1"/>
</dbReference>
<keyword evidence="3" id="KW-0378">Hydrolase</keyword>
<name>A0A2A7NEQ8_MYCAG</name>
<evidence type="ECO:0000313" key="5">
    <source>
        <dbReference type="Proteomes" id="UP000465302"/>
    </source>
</evidence>
<dbReference type="Gene3D" id="2.30.40.10">
    <property type="entry name" value="Urease, subunit C, domain 1"/>
    <property type="match status" value="1"/>
</dbReference>
<dbReference type="InterPro" id="IPR032466">
    <property type="entry name" value="Metal_Hydrolase"/>
</dbReference>